<reference evidence="9" key="2">
    <citation type="journal article" date="2021" name="PeerJ">
        <title>Extensive microbial diversity within the chicken gut microbiome revealed by metagenomics and culture.</title>
        <authorList>
            <person name="Gilroy R."/>
            <person name="Ravi A."/>
            <person name="Getino M."/>
            <person name="Pursley I."/>
            <person name="Horton D.L."/>
            <person name="Alikhan N.F."/>
            <person name="Baker D."/>
            <person name="Gharbi K."/>
            <person name="Hall N."/>
            <person name="Watson M."/>
            <person name="Adriaenssens E.M."/>
            <person name="Foster-Nyarko E."/>
            <person name="Jarju S."/>
            <person name="Secka A."/>
            <person name="Antonio M."/>
            <person name="Oren A."/>
            <person name="Chaudhuri R.R."/>
            <person name="La Ragione R."/>
            <person name="Hildebrand F."/>
            <person name="Pallen M.J."/>
        </authorList>
    </citation>
    <scope>NUCLEOTIDE SEQUENCE</scope>
    <source>
        <strain evidence="9">ChiGjej1B1-2707</strain>
    </source>
</reference>
<evidence type="ECO:0000256" key="4">
    <source>
        <dbReference type="ARBA" id="ARBA00013194"/>
    </source>
</evidence>
<keyword evidence="7" id="KW-0143">Chaperone</keyword>
<comment type="caution">
    <text evidence="9">The sequence shown here is derived from an EMBL/GenBank/DDBJ whole genome shotgun (WGS) entry which is preliminary data.</text>
</comment>
<dbReference type="Proteomes" id="UP000824261">
    <property type="component" value="Unassembled WGS sequence"/>
</dbReference>
<dbReference type="InterPro" id="IPR046357">
    <property type="entry name" value="PPIase_dom_sf"/>
</dbReference>
<evidence type="ECO:0000256" key="7">
    <source>
        <dbReference type="ARBA" id="ARBA00023186"/>
    </source>
</evidence>
<evidence type="ECO:0000256" key="8">
    <source>
        <dbReference type="ARBA" id="ARBA00023235"/>
    </source>
</evidence>
<dbReference type="AlphaFoldDB" id="A0A9D1A135"/>
<proteinExistence type="inferred from homology"/>
<protein>
    <recommendedName>
        <fullName evidence="4">peptidylprolyl isomerase</fullName>
        <ecNumber evidence="4">5.2.1.8</ecNumber>
    </recommendedName>
</protein>
<dbReference type="PANTHER" id="PTHR47861">
    <property type="entry name" value="FKBP-TYPE PEPTIDYL-PROLYL CIS-TRANS ISOMERASE SLYD"/>
    <property type="match status" value="1"/>
</dbReference>
<evidence type="ECO:0000313" key="10">
    <source>
        <dbReference type="Proteomes" id="UP000824261"/>
    </source>
</evidence>
<organism evidence="9 10">
    <name type="scientific">Candidatus Aveggerthella stercoripullorum</name>
    <dbReference type="NCBI Taxonomy" id="2840688"/>
    <lineage>
        <taxon>Bacteria</taxon>
        <taxon>Bacillati</taxon>
        <taxon>Actinomycetota</taxon>
        <taxon>Coriobacteriia</taxon>
        <taxon>Eggerthellales</taxon>
        <taxon>Eggerthellaceae</taxon>
        <taxon>Eggerthellaceae incertae sedis</taxon>
        <taxon>Candidatus Aveggerthella</taxon>
    </lineage>
</organism>
<evidence type="ECO:0000256" key="5">
    <source>
        <dbReference type="ARBA" id="ARBA00022490"/>
    </source>
</evidence>
<comment type="subcellular location">
    <subcellularLocation>
        <location evidence="2">Cytoplasm</location>
    </subcellularLocation>
</comment>
<dbReference type="Gene3D" id="3.10.50.40">
    <property type="match status" value="1"/>
</dbReference>
<keyword evidence="8 9" id="KW-0413">Isomerase</keyword>
<reference evidence="9" key="1">
    <citation type="submission" date="2020-10" db="EMBL/GenBank/DDBJ databases">
        <authorList>
            <person name="Gilroy R."/>
        </authorList>
    </citation>
    <scope>NUCLEOTIDE SEQUENCE</scope>
    <source>
        <strain evidence="9">ChiGjej1B1-2707</strain>
    </source>
</reference>
<accession>A0A9D1A135</accession>
<dbReference type="PANTHER" id="PTHR47861:SF3">
    <property type="entry name" value="FKBP-TYPE PEPTIDYL-PROLYL CIS-TRANS ISOMERASE SLYD"/>
    <property type="match status" value="1"/>
</dbReference>
<sequence>MHEDNERKSFQGVLQARNQAPAHLDAESLIPPASSHGAVHDTPDNAGKLVRITYRVVFDDGTVLLDQPDPVELPCDARLMPPALFACARTLAVGETNTAHVGADEAYEERSPERILRIERRKLPAECVFEKGAVMHLEGPDGNVHPARVIAVEGDSVTFDLNHDAVCRSFSVEMTLHGIADLPVR</sequence>
<evidence type="ECO:0000256" key="1">
    <source>
        <dbReference type="ARBA" id="ARBA00000971"/>
    </source>
</evidence>
<evidence type="ECO:0000256" key="3">
    <source>
        <dbReference type="ARBA" id="ARBA00006577"/>
    </source>
</evidence>
<comment type="similarity">
    <text evidence="3">Belongs to the FKBP-type PPIase family.</text>
</comment>
<evidence type="ECO:0000256" key="6">
    <source>
        <dbReference type="ARBA" id="ARBA00023110"/>
    </source>
</evidence>
<name>A0A9D1A135_9ACTN</name>
<evidence type="ECO:0000256" key="2">
    <source>
        <dbReference type="ARBA" id="ARBA00004496"/>
    </source>
</evidence>
<dbReference type="EMBL" id="DVGB01000078">
    <property type="protein sequence ID" value="HIR01870.1"/>
    <property type="molecule type" value="Genomic_DNA"/>
</dbReference>
<keyword evidence="6" id="KW-0697">Rotamase</keyword>
<evidence type="ECO:0000313" key="9">
    <source>
        <dbReference type="EMBL" id="HIR01870.1"/>
    </source>
</evidence>
<keyword evidence="5" id="KW-0963">Cytoplasm</keyword>
<comment type="catalytic activity">
    <reaction evidence="1">
        <text>[protein]-peptidylproline (omega=180) = [protein]-peptidylproline (omega=0)</text>
        <dbReference type="Rhea" id="RHEA:16237"/>
        <dbReference type="Rhea" id="RHEA-COMP:10747"/>
        <dbReference type="Rhea" id="RHEA-COMP:10748"/>
        <dbReference type="ChEBI" id="CHEBI:83833"/>
        <dbReference type="ChEBI" id="CHEBI:83834"/>
        <dbReference type="EC" id="5.2.1.8"/>
    </reaction>
</comment>
<dbReference type="GO" id="GO:0005737">
    <property type="term" value="C:cytoplasm"/>
    <property type="evidence" value="ECO:0007669"/>
    <property type="project" value="UniProtKB-SubCell"/>
</dbReference>
<dbReference type="GO" id="GO:0003755">
    <property type="term" value="F:peptidyl-prolyl cis-trans isomerase activity"/>
    <property type="evidence" value="ECO:0007669"/>
    <property type="project" value="UniProtKB-KW"/>
</dbReference>
<gene>
    <name evidence="9" type="ORF">IAA69_06385</name>
</gene>
<dbReference type="EC" id="5.2.1.8" evidence="4"/>
<dbReference type="SUPFAM" id="SSF54534">
    <property type="entry name" value="FKBP-like"/>
    <property type="match status" value="1"/>
</dbReference>